<dbReference type="PANTHER" id="PTHR42783">
    <property type="entry name" value="GLUTAMATE SYNTHASE [NADPH] SMALL CHAIN"/>
    <property type="match status" value="1"/>
</dbReference>
<dbReference type="InterPro" id="IPR017896">
    <property type="entry name" value="4Fe4S_Fe-S-bd"/>
</dbReference>
<dbReference type="PROSITE" id="PS51379">
    <property type="entry name" value="4FE4S_FER_2"/>
    <property type="match status" value="2"/>
</dbReference>
<dbReference type="InterPro" id="IPR036188">
    <property type="entry name" value="FAD/NAD-bd_sf"/>
</dbReference>
<keyword evidence="10" id="KW-1185">Reference proteome</keyword>
<accession>A0AAU9ECE5</accession>
<evidence type="ECO:0000259" key="6">
    <source>
        <dbReference type="PROSITE" id="PS51085"/>
    </source>
</evidence>
<dbReference type="PROSITE" id="PS00198">
    <property type="entry name" value="4FE4S_FER_1"/>
    <property type="match status" value="1"/>
</dbReference>
<evidence type="ECO:0000259" key="7">
    <source>
        <dbReference type="PROSITE" id="PS51379"/>
    </source>
</evidence>
<dbReference type="EMBL" id="AP028654">
    <property type="protein sequence ID" value="BEP28247.1"/>
    <property type="molecule type" value="Genomic_DNA"/>
</dbReference>
<evidence type="ECO:0000256" key="5">
    <source>
        <dbReference type="ARBA" id="ARBA00023014"/>
    </source>
</evidence>
<evidence type="ECO:0000256" key="3">
    <source>
        <dbReference type="ARBA" id="ARBA00022737"/>
    </source>
</evidence>
<sequence length="1094" mass="121556">MAIVRLNINGLEIKTTEDKTILNAALDNGIEIPHLCYDERMEAYGGCGMCVVEIEGMPKLVRSCSQKVQNGMIIKTNTDRTIATRKTALNLLSSDHRGDCKAPCIMACPAHTDIQGYVGLTANGQYRQALELIKEELPLPASIGRVCPHPCETECRRSILEEAISVAAIKTFVADKDLFESENGPFMPKILKDTGKKVAIVGAGPAGLAAAYYLKIKGHAVEVFDMMGKPGGMLRYGIPEYRLPKHVVDSEVEIIEKMGVKFNYNIKLGDDITLDYLSNNYDAVFLGIGAWESSNMRCIGEDANGVFGGIDFLRKITLNEDVKVGEKVLVVGGGNTAMDVARTCIRLGSKEVRLLYRRTEEEMPAEKVEIHEAKEEGLIFEFLLSPTEIFSTDGAASSMKCQKMKLGEPDASGRRRPEPIEGEFVEFETDTIISAIGQKVTIGNIKGINTSKRGTIEVDESTYQTNIENVFSGGDASDGPGIAIGAIAGGKNAARVMHTYLEGEIVGHSEPRIVSRKDMTIKDYPGIQIEPRVQNNILSSDIRKNNFQMVLETLSEEEAIKEAARCLECGCKDQFECQLLTNIKEYETDTEKDYGVKHRRYTPSTHKYIERDSDKCIQCGLCIRTCDEVMGISALGIVDRGFEALVAPEFGNNLEDTDCISCGQCVDVCPTGALMEKQLEAKEIPLKLKTVESVCSYCSLGCNIVYHYLGDKIYRVTPNRLKDDGILCEFGKFGYDYINSNERLIKPYERVNESKNQLSWMNAENDLISKLKSIKYTNGSDSIAFVVSQSLTNEELSKVKEISRVLDTKYISAIDISKFNSSNSFEEIYSADMLIAVGSVYENFVPMGIKMKMNSEKLITISDEGTKLDEFSKEKYITELNLEFFEEVLKSIILQNEIKEDVLKEKQVDINEIKEILKDVVPSENAVKFASKYCASKKPIFVVDEMSLSEEEIGLIYLIAMSVDKIDKVHRGIITLKDSINTQGTMDRGFTKSIDEVISGVENNEVKAVVVIGEEIEEFNTEFKPDYLAVIDMFETETTEIADLVIPMVTLAEVNGSVTRCDGKVLNVNKVIEPKTGKNNIDVFSNLLELLNRK</sequence>
<dbReference type="Gene3D" id="3.30.70.20">
    <property type="match status" value="1"/>
</dbReference>
<keyword evidence="2" id="KW-0479">Metal-binding</keyword>
<reference evidence="9 10" key="1">
    <citation type="submission" date="2023-08" db="EMBL/GenBank/DDBJ databases">
        <title>Helicovermis profunda gen. nov., sp. nov., a novel mesophilic, fermentative bacterium within the Bacillota from a deep-sea hydrothermal vent chimney.</title>
        <authorList>
            <person name="Miyazaki U."/>
            <person name="Mizutani D."/>
            <person name="Hashimoto Y."/>
            <person name="Tame A."/>
            <person name="Sawayama S."/>
            <person name="Miyazaki J."/>
            <person name="Takai K."/>
            <person name="Nakagawa S."/>
        </authorList>
    </citation>
    <scope>NUCLEOTIDE SEQUENCE [LARGE SCALE GENOMIC DNA]</scope>
    <source>
        <strain evidence="9 10">S502</strain>
    </source>
</reference>
<dbReference type="Pfam" id="PF22117">
    <property type="entry name" value="Fer4_Nqo3"/>
    <property type="match status" value="1"/>
</dbReference>
<dbReference type="SUPFAM" id="SSF46548">
    <property type="entry name" value="alpha-helical ferredoxin"/>
    <property type="match status" value="1"/>
</dbReference>
<gene>
    <name evidence="9" type="ORF">HLPR_05780</name>
</gene>
<keyword evidence="1" id="KW-0004">4Fe-4S</keyword>
<dbReference type="SUPFAM" id="SSF53706">
    <property type="entry name" value="Formate dehydrogenase/DMSO reductase, domains 1-3"/>
    <property type="match status" value="1"/>
</dbReference>
<evidence type="ECO:0000313" key="9">
    <source>
        <dbReference type="EMBL" id="BEP28247.1"/>
    </source>
</evidence>
<dbReference type="RefSeq" id="WP_338536574.1">
    <property type="nucleotide sequence ID" value="NZ_AP028654.1"/>
</dbReference>
<dbReference type="InterPro" id="IPR001041">
    <property type="entry name" value="2Fe-2S_ferredoxin-type"/>
</dbReference>
<feature type="domain" description="4Fe-4S Mo/W bis-MGD-type" evidence="8">
    <location>
        <begin position="688"/>
        <end position="742"/>
    </location>
</feature>
<protein>
    <submittedName>
        <fullName evidence="9">NAD(P)-binding protein</fullName>
    </submittedName>
</protein>
<keyword evidence="3" id="KW-0677">Repeat</keyword>
<feature type="domain" description="4Fe-4S ferredoxin-type" evidence="7">
    <location>
        <begin position="607"/>
        <end position="635"/>
    </location>
</feature>
<dbReference type="InterPro" id="IPR023753">
    <property type="entry name" value="FAD/NAD-binding_dom"/>
</dbReference>
<dbReference type="FunFam" id="3.30.70.20:FF:000035">
    <property type="entry name" value="Iron hydrogenase 1"/>
    <property type="match status" value="1"/>
</dbReference>
<name>A0AAU9ECE5_9FIRM</name>
<dbReference type="Pfam" id="PF13510">
    <property type="entry name" value="Fer2_4"/>
    <property type="match status" value="1"/>
</dbReference>
<dbReference type="InterPro" id="IPR006656">
    <property type="entry name" value="Mopterin_OxRdtase"/>
</dbReference>
<dbReference type="InterPro" id="IPR054351">
    <property type="entry name" value="NADH_UbQ_OxRdtase_ferredoxin"/>
</dbReference>
<dbReference type="InterPro" id="IPR036010">
    <property type="entry name" value="2Fe-2S_ferredoxin-like_sf"/>
</dbReference>
<keyword evidence="5" id="KW-0411">Iron-sulfur</keyword>
<dbReference type="Gene3D" id="3.50.50.60">
    <property type="entry name" value="FAD/NAD(P)-binding domain"/>
    <property type="match status" value="2"/>
</dbReference>
<evidence type="ECO:0000313" key="10">
    <source>
        <dbReference type="Proteomes" id="UP001321786"/>
    </source>
</evidence>
<feature type="domain" description="4Fe-4S ferredoxin-type" evidence="7">
    <location>
        <begin position="650"/>
        <end position="679"/>
    </location>
</feature>
<dbReference type="AlphaFoldDB" id="A0AAU9ECE5"/>
<dbReference type="SUPFAM" id="SSF54292">
    <property type="entry name" value="2Fe-2S ferredoxin-like"/>
    <property type="match status" value="1"/>
</dbReference>
<dbReference type="InterPro" id="IPR006963">
    <property type="entry name" value="Mopterin_OxRdtase_4Fe-4S_dom"/>
</dbReference>
<evidence type="ECO:0000259" key="8">
    <source>
        <dbReference type="PROSITE" id="PS51669"/>
    </source>
</evidence>
<dbReference type="KEGG" id="hprf:HLPR_05780"/>
<dbReference type="PRINTS" id="PR00419">
    <property type="entry name" value="ADXRDTASE"/>
</dbReference>
<evidence type="ECO:0000256" key="4">
    <source>
        <dbReference type="ARBA" id="ARBA00023004"/>
    </source>
</evidence>
<evidence type="ECO:0000256" key="2">
    <source>
        <dbReference type="ARBA" id="ARBA00022723"/>
    </source>
</evidence>
<dbReference type="Pfam" id="PF04879">
    <property type="entry name" value="Molybdop_Fe4S4"/>
    <property type="match status" value="1"/>
</dbReference>
<dbReference type="SUPFAM" id="SSF54862">
    <property type="entry name" value="4Fe-4S ferredoxins"/>
    <property type="match status" value="1"/>
</dbReference>
<dbReference type="CDD" id="cd00207">
    <property type="entry name" value="fer2"/>
    <property type="match status" value="1"/>
</dbReference>
<feature type="domain" description="2Fe-2S ferredoxin-type" evidence="6">
    <location>
        <begin position="2"/>
        <end position="80"/>
    </location>
</feature>
<dbReference type="GO" id="GO:0051539">
    <property type="term" value="F:4 iron, 4 sulfur cluster binding"/>
    <property type="evidence" value="ECO:0007669"/>
    <property type="project" value="UniProtKB-KW"/>
</dbReference>
<evidence type="ECO:0000256" key="1">
    <source>
        <dbReference type="ARBA" id="ARBA00022485"/>
    </source>
</evidence>
<dbReference type="SUPFAM" id="SSF51971">
    <property type="entry name" value="Nucleotide-binding domain"/>
    <property type="match status" value="2"/>
</dbReference>
<dbReference type="SMART" id="SM00926">
    <property type="entry name" value="Molybdop_Fe4S4"/>
    <property type="match status" value="1"/>
</dbReference>
<organism evidence="9 10">
    <name type="scientific">Helicovermis profundi</name>
    <dbReference type="NCBI Taxonomy" id="3065157"/>
    <lineage>
        <taxon>Bacteria</taxon>
        <taxon>Bacillati</taxon>
        <taxon>Bacillota</taxon>
        <taxon>Clostridia</taxon>
        <taxon>Helicovermis</taxon>
    </lineage>
</organism>
<dbReference type="Gene3D" id="3.10.20.740">
    <property type="match status" value="1"/>
</dbReference>
<dbReference type="Pfam" id="PF00384">
    <property type="entry name" value="Molybdopterin"/>
    <property type="match status" value="1"/>
</dbReference>
<dbReference type="Gene3D" id="3.40.50.740">
    <property type="match status" value="1"/>
</dbReference>
<proteinExistence type="predicted"/>
<keyword evidence="4" id="KW-0408">Iron</keyword>
<dbReference type="PROSITE" id="PS51669">
    <property type="entry name" value="4FE4S_MOW_BIS_MGD"/>
    <property type="match status" value="1"/>
</dbReference>
<dbReference type="PROSITE" id="PS51085">
    <property type="entry name" value="2FE2S_FER_2"/>
    <property type="match status" value="1"/>
</dbReference>
<dbReference type="InterPro" id="IPR017900">
    <property type="entry name" value="4Fe4S_Fe_S_CS"/>
</dbReference>
<dbReference type="Proteomes" id="UP001321786">
    <property type="component" value="Chromosome"/>
</dbReference>
<dbReference type="PANTHER" id="PTHR42783:SF3">
    <property type="entry name" value="GLUTAMATE SYNTHASE [NADPH] SMALL CHAIN-RELATED"/>
    <property type="match status" value="1"/>
</dbReference>
<dbReference type="GO" id="GO:0046872">
    <property type="term" value="F:metal ion binding"/>
    <property type="evidence" value="ECO:0007669"/>
    <property type="project" value="UniProtKB-KW"/>
</dbReference>
<dbReference type="GO" id="GO:0016491">
    <property type="term" value="F:oxidoreductase activity"/>
    <property type="evidence" value="ECO:0007669"/>
    <property type="project" value="InterPro"/>
</dbReference>
<dbReference type="InterPro" id="IPR028261">
    <property type="entry name" value="DPD_II"/>
</dbReference>
<dbReference type="Pfam" id="PF07992">
    <property type="entry name" value="Pyr_redox_2"/>
    <property type="match status" value="1"/>
</dbReference>
<dbReference type="Pfam" id="PF14691">
    <property type="entry name" value="Fer4_20"/>
    <property type="match status" value="1"/>
</dbReference>
<dbReference type="Gene3D" id="3.30.200.210">
    <property type="match status" value="1"/>
</dbReference>